<keyword evidence="7" id="KW-0472">Membrane</keyword>
<keyword evidence="7" id="KW-1133">Transmembrane helix</keyword>
<dbReference type="EC" id="2.1.1.107" evidence="1"/>
<dbReference type="Pfam" id="PF00590">
    <property type="entry name" value="TP_methylase"/>
    <property type="match status" value="1"/>
</dbReference>
<dbReference type="PANTHER" id="PTHR45790">
    <property type="entry name" value="SIROHEME SYNTHASE-RELATED"/>
    <property type="match status" value="1"/>
</dbReference>
<dbReference type="NCBIfam" id="NF004790">
    <property type="entry name" value="PRK06136.1"/>
    <property type="match status" value="1"/>
</dbReference>
<gene>
    <name evidence="9" type="ORF">C1SCF055_LOCUS18245</name>
</gene>
<dbReference type="PANTHER" id="PTHR45790:SF3">
    <property type="entry name" value="S-ADENOSYL-L-METHIONINE-DEPENDENT UROPORPHYRINOGEN III METHYLTRANSFERASE, CHLOROPLASTIC"/>
    <property type="match status" value="1"/>
</dbReference>
<dbReference type="PROSITE" id="PS00839">
    <property type="entry name" value="SUMT_1"/>
    <property type="match status" value="1"/>
</dbReference>
<dbReference type="InterPro" id="IPR050161">
    <property type="entry name" value="Siro_Cobalamin_biosynth"/>
</dbReference>
<dbReference type="AlphaFoldDB" id="A0A9P1FYX1"/>
<dbReference type="GO" id="GO:0032259">
    <property type="term" value="P:methylation"/>
    <property type="evidence" value="ECO:0007669"/>
    <property type="project" value="UniProtKB-KW"/>
</dbReference>
<comment type="caution">
    <text evidence="9">The sequence shown here is derived from an EMBL/GenBank/DDBJ whole genome shotgun (WGS) entry which is preliminary data.</text>
</comment>
<dbReference type="SUPFAM" id="SSF53790">
    <property type="entry name" value="Tetrapyrrole methylase"/>
    <property type="match status" value="1"/>
</dbReference>
<protein>
    <recommendedName>
        <fullName evidence="1">uroporphyrinogen-III C-methyltransferase</fullName>
        <ecNumber evidence="1">2.1.1.107</ecNumber>
    </recommendedName>
</protein>
<dbReference type="GO" id="GO:0004851">
    <property type="term" value="F:uroporphyrin-III C-methyltransferase activity"/>
    <property type="evidence" value="ECO:0007669"/>
    <property type="project" value="UniProtKB-EC"/>
</dbReference>
<keyword evidence="7" id="KW-0812">Transmembrane</keyword>
<dbReference type="Proteomes" id="UP001152797">
    <property type="component" value="Unassembled WGS sequence"/>
</dbReference>
<dbReference type="OrthoDB" id="508204at2759"/>
<comment type="similarity">
    <text evidence="6">Belongs to the precorrin methyltransferase family.</text>
</comment>
<dbReference type="InterPro" id="IPR000878">
    <property type="entry name" value="4pyrrol_Mease"/>
</dbReference>
<feature type="transmembrane region" description="Helical" evidence="7">
    <location>
        <begin position="162"/>
        <end position="189"/>
    </location>
</feature>
<feature type="domain" description="Tetrapyrrole methylase" evidence="8">
    <location>
        <begin position="270"/>
        <end position="486"/>
    </location>
</feature>
<dbReference type="CDD" id="cd11642">
    <property type="entry name" value="SUMT"/>
    <property type="match status" value="1"/>
</dbReference>
<evidence type="ECO:0000256" key="2">
    <source>
        <dbReference type="ARBA" id="ARBA00022603"/>
    </source>
</evidence>
<dbReference type="GO" id="GO:0019354">
    <property type="term" value="P:siroheme biosynthetic process"/>
    <property type="evidence" value="ECO:0007669"/>
    <property type="project" value="InterPro"/>
</dbReference>
<keyword evidence="11" id="KW-1185">Reference proteome</keyword>
<dbReference type="InterPro" id="IPR014777">
    <property type="entry name" value="4pyrrole_Mease_sub1"/>
</dbReference>
<dbReference type="Gene3D" id="3.40.1010.10">
    <property type="entry name" value="Cobalt-precorrin-4 Transmethylase, Domain 1"/>
    <property type="match status" value="1"/>
</dbReference>
<evidence type="ECO:0000256" key="3">
    <source>
        <dbReference type="ARBA" id="ARBA00022679"/>
    </source>
</evidence>
<accession>A0A9P1FYX1</accession>
<name>A0A9P1FYX1_9DINO</name>
<proteinExistence type="inferred from homology"/>
<evidence type="ECO:0000256" key="6">
    <source>
        <dbReference type="RuleBase" id="RU003960"/>
    </source>
</evidence>
<keyword evidence="4" id="KW-0949">S-adenosyl-L-methionine</keyword>
<dbReference type="EMBL" id="CAMXCT030001579">
    <property type="protein sequence ID" value="CAL4778639.1"/>
    <property type="molecule type" value="Genomic_DNA"/>
</dbReference>
<keyword evidence="2 6" id="KW-0489">Methyltransferase</keyword>
<evidence type="ECO:0000313" key="11">
    <source>
        <dbReference type="Proteomes" id="UP001152797"/>
    </source>
</evidence>
<evidence type="ECO:0000256" key="7">
    <source>
        <dbReference type="SAM" id="Phobius"/>
    </source>
</evidence>
<organism evidence="9">
    <name type="scientific">Cladocopium goreaui</name>
    <dbReference type="NCBI Taxonomy" id="2562237"/>
    <lineage>
        <taxon>Eukaryota</taxon>
        <taxon>Sar</taxon>
        <taxon>Alveolata</taxon>
        <taxon>Dinophyceae</taxon>
        <taxon>Suessiales</taxon>
        <taxon>Symbiodiniaceae</taxon>
        <taxon>Cladocopium</taxon>
    </lineage>
</organism>
<evidence type="ECO:0000259" key="8">
    <source>
        <dbReference type="Pfam" id="PF00590"/>
    </source>
</evidence>
<evidence type="ECO:0000313" key="9">
    <source>
        <dbReference type="EMBL" id="CAI3991327.1"/>
    </source>
</evidence>
<keyword evidence="3 6" id="KW-0808">Transferase</keyword>
<evidence type="ECO:0000256" key="5">
    <source>
        <dbReference type="ARBA" id="ARBA00023244"/>
    </source>
</evidence>
<feature type="transmembrane region" description="Helical" evidence="7">
    <location>
        <begin position="20"/>
        <end position="41"/>
    </location>
</feature>
<feature type="transmembrane region" description="Helical" evidence="7">
    <location>
        <begin position="210"/>
        <end position="227"/>
    </location>
</feature>
<dbReference type="EMBL" id="CAMXCT010001579">
    <property type="protein sequence ID" value="CAI3991327.1"/>
    <property type="molecule type" value="Genomic_DNA"/>
</dbReference>
<evidence type="ECO:0000313" key="10">
    <source>
        <dbReference type="EMBL" id="CAL1144702.1"/>
    </source>
</evidence>
<dbReference type="InterPro" id="IPR035996">
    <property type="entry name" value="4pyrrol_Methylase_sf"/>
</dbReference>
<feature type="transmembrane region" description="Helical" evidence="7">
    <location>
        <begin position="100"/>
        <end position="121"/>
    </location>
</feature>
<keyword evidence="5" id="KW-0627">Porphyrin biosynthesis</keyword>
<dbReference type="InterPro" id="IPR006366">
    <property type="entry name" value="CobA/CysG_C"/>
</dbReference>
<dbReference type="InterPro" id="IPR003043">
    <property type="entry name" value="Uropor_MeTrfase_CS"/>
</dbReference>
<dbReference type="PROSITE" id="PS00840">
    <property type="entry name" value="SUMT_2"/>
    <property type="match status" value="1"/>
</dbReference>
<reference evidence="9" key="1">
    <citation type="submission" date="2022-10" db="EMBL/GenBank/DDBJ databases">
        <authorList>
            <person name="Chen Y."/>
            <person name="Dougan E. K."/>
            <person name="Chan C."/>
            <person name="Rhodes N."/>
            <person name="Thang M."/>
        </authorList>
    </citation>
    <scope>NUCLEOTIDE SEQUENCE</scope>
</reference>
<evidence type="ECO:0000256" key="1">
    <source>
        <dbReference type="ARBA" id="ARBA00012162"/>
    </source>
</evidence>
<reference evidence="10" key="2">
    <citation type="submission" date="2024-04" db="EMBL/GenBank/DDBJ databases">
        <authorList>
            <person name="Chen Y."/>
            <person name="Shah S."/>
            <person name="Dougan E. K."/>
            <person name="Thang M."/>
            <person name="Chan C."/>
        </authorList>
    </citation>
    <scope>NUCLEOTIDE SEQUENCE [LARGE SCALE GENOMIC DNA]</scope>
</reference>
<dbReference type="NCBIfam" id="TIGR01469">
    <property type="entry name" value="cobA_cysG_Cterm"/>
    <property type="match status" value="1"/>
</dbReference>
<dbReference type="FunFam" id="3.40.1010.10:FF:000001">
    <property type="entry name" value="Siroheme synthase"/>
    <property type="match status" value="1"/>
</dbReference>
<sequence length="549" mass="60302">METSQIWGSTNGNEAKVSPRASFIVPAVGLMVVGVLALGAIRANVAPQTAQDQAGMVQLGDFKIPDLPANLIDELKKETKQPITKFKADLGINDLRGDQIALCVINLNLGIWKVIQVLWALRSVPLSYYRAAEAVRAKWQGCTTRQAEAIQNADPLFVEWTIVTMVIVFAILILATAVPDIQVVMYPALFHLKVVKGHESLRDALRRHNAAELAVIAMSVVYVWYVFPFRCRRKCGRWERDRLRKLYKVTAIPDLSCTDVPCQGHRLGPVALVGAGPGDPELLTLRALRKLEAADVVLHDSLIPEEVLNFVPKTAKLINVGKRCGDVKDRGLQQQEIHELMLVNSRRGCKVVRLKCGDPFIFGRGGEELEFLAEHQVPCEVVPGITSALGAAASCQVPLTHRGFSTNHLHFCVGQSKAKSLPDLQWSEMAKRAMKQTAVFYMGLKLLDQICAKLRDHGAPDDTPMMVVESATSSREQSIHATLATMPDEIVKQQFGSGGPVLIILGPTANFPAHLDRLQRSGELQKDIPAPKRRRLTEVAQLSADAADA</sequence>
<dbReference type="InterPro" id="IPR014776">
    <property type="entry name" value="4pyrrole_Mease_sub2"/>
</dbReference>
<evidence type="ECO:0000256" key="4">
    <source>
        <dbReference type="ARBA" id="ARBA00022691"/>
    </source>
</evidence>
<dbReference type="Gene3D" id="3.30.950.10">
    <property type="entry name" value="Methyltransferase, Cobalt-precorrin-4 Transmethylase, Domain 2"/>
    <property type="match status" value="1"/>
</dbReference>
<dbReference type="EMBL" id="CAMXCT020001579">
    <property type="protein sequence ID" value="CAL1144702.1"/>
    <property type="molecule type" value="Genomic_DNA"/>
</dbReference>